<accession>A0A0E9QY71</accession>
<sequence length="18" mass="2149">MYSVELKQHCTFYCVLSP</sequence>
<reference evidence="1" key="2">
    <citation type="journal article" date="2015" name="Fish Shellfish Immunol.">
        <title>Early steps in the European eel (Anguilla anguilla)-Vibrio vulnificus interaction in the gills: Role of the RtxA13 toxin.</title>
        <authorList>
            <person name="Callol A."/>
            <person name="Pajuelo D."/>
            <person name="Ebbesson L."/>
            <person name="Teles M."/>
            <person name="MacKenzie S."/>
            <person name="Amaro C."/>
        </authorList>
    </citation>
    <scope>NUCLEOTIDE SEQUENCE</scope>
</reference>
<organism evidence="1">
    <name type="scientific">Anguilla anguilla</name>
    <name type="common">European freshwater eel</name>
    <name type="synonym">Muraena anguilla</name>
    <dbReference type="NCBI Taxonomy" id="7936"/>
    <lineage>
        <taxon>Eukaryota</taxon>
        <taxon>Metazoa</taxon>
        <taxon>Chordata</taxon>
        <taxon>Craniata</taxon>
        <taxon>Vertebrata</taxon>
        <taxon>Euteleostomi</taxon>
        <taxon>Actinopterygii</taxon>
        <taxon>Neopterygii</taxon>
        <taxon>Teleostei</taxon>
        <taxon>Anguilliformes</taxon>
        <taxon>Anguillidae</taxon>
        <taxon>Anguilla</taxon>
    </lineage>
</organism>
<evidence type="ECO:0000313" key="1">
    <source>
        <dbReference type="EMBL" id="JAH21784.1"/>
    </source>
</evidence>
<name>A0A0E9QY71_ANGAN</name>
<dbReference type="AlphaFoldDB" id="A0A0E9QY71"/>
<protein>
    <submittedName>
        <fullName evidence="1">Uncharacterized protein</fullName>
    </submittedName>
</protein>
<proteinExistence type="predicted"/>
<reference evidence="1" key="1">
    <citation type="submission" date="2014-11" db="EMBL/GenBank/DDBJ databases">
        <authorList>
            <person name="Amaro Gonzalez C."/>
        </authorList>
    </citation>
    <scope>NUCLEOTIDE SEQUENCE</scope>
</reference>
<dbReference type="EMBL" id="GBXM01086793">
    <property type="protein sequence ID" value="JAH21784.1"/>
    <property type="molecule type" value="Transcribed_RNA"/>
</dbReference>